<feature type="domain" description="Activator of Hsp90 ATPase homologue 1/2-like C-terminal" evidence="2">
    <location>
        <begin position="12"/>
        <end position="130"/>
    </location>
</feature>
<dbReference type="InterPro" id="IPR013538">
    <property type="entry name" value="ASHA1/2-like_C"/>
</dbReference>
<keyword evidence="4" id="KW-1185">Reference proteome</keyword>
<dbReference type="RefSeq" id="WP_091483666.1">
    <property type="nucleotide sequence ID" value="NZ_FOTR01000005.1"/>
</dbReference>
<evidence type="ECO:0000313" key="4">
    <source>
        <dbReference type="Proteomes" id="UP000198565"/>
    </source>
</evidence>
<dbReference type="EMBL" id="FOTR01000005">
    <property type="protein sequence ID" value="SFL92080.1"/>
    <property type="molecule type" value="Genomic_DNA"/>
</dbReference>
<evidence type="ECO:0000256" key="1">
    <source>
        <dbReference type="ARBA" id="ARBA00006817"/>
    </source>
</evidence>
<name>A0A1I4LM89_9BACI</name>
<dbReference type="Proteomes" id="UP000198565">
    <property type="component" value="Unassembled WGS sequence"/>
</dbReference>
<organism evidence="3 4">
    <name type="scientific">Gracilibacillus orientalis</name>
    <dbReference type="NCBI Taxonomy" id="334253"/>
    <lineage>
        <taxon>Bacteria</taxon>
        <taxon>Bacillati</taxon>
        <taxon>Bacillota</taxon>
        <taxon>Bacilli</taxon>
        <taxon>Bacillales</taxon>
        <taxon>Bacillaceae</taxon>
        <taxon>Gracilibacillus</taxon>
    </lineage>
</organism>
<comment type="similarity">
    <text evidence="1">Belongs to the AHA1 family.</text>
</comment>
<reference evidence="4" key="1">
    <citation type="submission" date="2016-10" db="EMBL/GenBank/DDBJ databases">
        <authorList>
            <person name="Varghese N."/>
            <person name="Submissions S."/>
        </authorList>
    </citation>
    <scope>NUCLEOTIDE SEQUENCE [LARGE SCALE GENOMIC DNA]</scope>
    <source>
        <strain evidence="4">CGMCC 1.4250</strain>
    </source>
</reference>
<dbReference type="CDD" id="cd07814">
    <property type="entry name" value="SRPBCC_CalC_Aha1-like"/>
    <property type="match status" value="1"/>
</dbReference>
<dbReference type="OrthoDB" id="287565at2"/>
<accession>A0A1I4LM89</accession>
<dbReference type="InterPro" id="IPR023393">
    <property type="entry name" value="START-like_dom_sf"/>
</dbReference>
<dbReference type="SUPFAM" id="SSF55961">
    <property type="entry name" value="Bet v1-like"/>
    <property type="match status" value="1"/>
</dbReference>
<gene>
    <name evidence="3" type="ORF">SAMN04487943_10598</name>
</gene>
<proteinExistence type="inferred from homology"/>
<dbReference type="STRING" id="334253.SAMN04487943_10598"/>
<dbReference type="Gene3D" id="3.30.530.20">
    <property type="match status" value="1"/>
</dbReference>
<evidence type="ECO:0000313" key="3">
    <source>
        <dbReference type="EMBL" id="SFL92080.1"/>
    </source>
</evidence>
<dbReference type="Pfam" id="PF08327">
    <property type="entry name" value="AHSA1"/>
    <property type="match status" value="1"/>
</dbReference>
<sequence>MSSIEHFQIVNIPVQNVYEVLTTKKGLSEIWTNDLNFNNEIGAINVFRFGERDESKIRVEELVVNKKVVWKCIESDEPEWINTTISFDLEENNEKTEIIFRHANWQDITTCFRSCNYNWAIFLYSLKQYCEEGKGISYQTRKFL</sequence>
<evidence type="ECO:0000259" key="2">
    <source>
        <dbReference type="Pfam" id="PF08327"/>
    </source>
</evidence>
<protein>
    <submittedName>
        <fullName evidence="3">Activator of Hsp90 ATPase homolog 1-like protein</fullName>
    </submittedName>
</protein>
<dbReference type="AlphaFoldDB" id="A0A1I4LM89"/>